<evidence type="ECO:0000259" key="9">
    <source>
        <dbReference type="PROSITE" id="PS50887"/>
    </source>
</evidence>
<dbReference type="Proteomes" id="UP001302072">
    <property type="component" value="Chromosome"/>
</dbReference>
<evidence type="ECO:0000256" key="2">
    <source>
        <dbReference type="ARBA" id="ARBA00012528"/>
    </source>
</evidence>
<keyword evidence="6 8" id="KW-0472">Membrane</keyword>
<proteinExistence type="predicted"/>
<dbReference type="Pfam" id="PF00990">
    <property type="entry name" value="GGDEF"/>
    <property type="match status" value="1"/>
</dbReference>
<keyword evidence="3" id="KW-1003">Cell membrane</keyword>
<dbReference type="InterPro" id="IPR050469">
    <property type="entry name" value="Diguanylate_Cyclase"/>
</dbReference>
<dbReference type="PANTHER" id="PTHR45138:SF9">
    <property type="entry name" value="DIGUANYLATE CYCLASE DGCM-RELATED"/>
    <property type="match status" value="1"/>
</dbReference>
<evidence type="ECO:0000256" key="1">
    <source>
        <dbReference type="ARBA" id="ARBA00004651"/>
    </source>
</evidence>
<evidence type="ECO:0000256" key="4">
    <source>
        <dbReference type="ARBA" id="ARBA00022692"/>
    </source>
</evidence>
<dbReference type="PROSITE" id="PS50887">
    <property type="entry name" value="GGDEF"/>
    <property type="match status" value="1"/>
</dbReference>
<evidence type="ECO:0000256" key="5">
    <source>
        <dbReference type="ARBA" id="ARBA00022989"/>
    </source>
</evidence>
<dbReference type="NCBIfam" id="TIGR00254">
    <property type="entry name" value="GGDEF"/>
    <property type="match status" value="1"/>
</dbReference>
<comment type="subcellular location">
    <subcellularLocation>
        <location evidence="1">Cell membrane</location>
        <topology evidence="1">Multi-pass membrane protein</topology>
    </subcellularLocation>
</comment>
<dbReference type="SMART" id="SM00267">
    <property type="entry name" value="GGDEF"/>
    <property type="match status" value="1"/>
</dbReference>
<dbReference type="Gene3D" id="3.30.450.20">
    <property type="entry name" value="PAS domain"/>
    <property type="match status" value="1"/>
</dbReference>
<name>A0ABY9YRX4_9GAMM</name>
<dbReference type="EMBL" id="CP115541">
    <property type="protein sequence ID" value="WNH53681.1"/>
    <property type="molecule type" value="Genomic_DNA"/>
</dbReference>
<protein>
    <recommendedName>
        <fullName evidence="2">diguanylate cyclase</fullName>
        <ecNumber evidence="2">2.7.7.65</ecNumber>
    </recommendedName>
</protein>
<keyword evidence="4 8" id="KW-0812">Transmembrane</keyword>
<dbReference type="PANTHER" id="PTHR45138">
    <property type="entry name" value="REGULATORY COMPONENTS OF SENSORY TRANSDUCTION SYSTEM"/>
    <property type="match status" value="1"/>
</dbReference>
<sequence>MSPLPSRLTLGKLILGLALLSAIVALANTLHASYRVQREQLIGNTLEANRVYASKLAETTQNFLLAAQQQLAYSAKGLGSRAHSVQELEREAARLQQQTNDFNSVLIVDRAGTVLATSPQSLALQGVVLNSSGNTEALKRREPYISDPYQSATGRLLVAITQPIFNTEGQYQGYVSGTIYLRQTSILQTLLGKHYYRDGSYLYVVDRNARILYHIEPNRIGQFAKDNPAVQAVSKGHSGAQEVRNSHGVLMLAGYAPVPAVGWGVVAQRPTEATLAQLSSLMSAVIWNAIPLGIVSLLLTWWFARRISLPLWQMARNVQNRDTGIAIRHVGATRAWYYEAAHLKQALLYSFNLLQDRIGKLNRASMTDPLTGLQNRRGLQQGLEDWQARGQPFGIIALDIDRFKSINDRFGHPVGDAVILRIAQIMRDDSRDTDLLCRNGGEEFLILLPGIDVANSALIAERLRAQIAGTTFDDVGAVTVSLGVAHYPSYHEDPQQALRLADKALYMAKEQGRNRTVIYPLEDTSLS</sequence>
<comment type="catalytic activity">
    <reaction evidence="7">
        <text>2 GTP = 3',3'-c-di-GMP + 2 diphosphate</text>
        <dbReference type="Rhea" id="RHEA:24898"/>
        <dbReference type="ChEBI" id="CHEBI:33019"/>
        <dbReference type="ChEBI" id="CHEBI:37565"/>
        <dbReference type="ChEBI" id="CHEBI:58805"/>
        <dbReference type="EC" id="2.7.7.65"/>
    </reaction>
</comment>
<dbReference type="InterPro" id="IPR029787">
    <property type="entry name" value="Nucleotide_cyclase"/>
</dbReference>
<evidence type="ECO:0000256" key="7">
    <source>
        <dbReference type="ARBA" id="ARBA00034247"/>
    </source>
</evidence>
<evidence type="ECO:0000256" key="3">
    <source>
        <dbReference type="ARBA" id="ARBA00022475"/>
    </source>
</evidence>
<dbReference type="SUPFAM" id="SSF55073">
    <property type="entry name" value="Nucleotide cyclase"/>
    <property type="match status" value="1"/>
</dbReference>
<dbReference type="RefSeq" id="WP_311192820.1">
    <property type="nucleotide sequence ID" value="NZ_CP115541.1"/>
</dbReference>
<dbReference type="CDD" id="cd18773">
    <property type="entry name" value="PDC1_HK_sensor"/>
    <property type="match status" value="1"/>
</dbReference>
<keyword evidence="11" id="KW-1185">Reference proteome</keyword>
<feature type="transmembrane region" description="Helical" evidence="8">
    <location>
        <begin position="285"/>
        <end position="304"/>
    </location>
</feature>
<dbReference type="SUPFAM" id="SSF103190">
    <property type="entry name" value="Sensory domain-like"/>
    <property type="match status" value="2"/>
</dbReference>
<dbReference type="InterPro" id="IPR029151">
    <property type="entry name" value="Sensor-like_sf"/>
</dbReference>
<reference evidence="10 11" key="1">
    <citation type="submission" date="2022-12" db="EMBL/GenBank/DDBJ databases">
        <title>Two new species, Stenotrophomonas aracearum and Stenotrophomonas oahuensis, isolated from Anthurium (Araceae family) in Hawaii.</title>
        <authorList>
            <person name="Chunag S.C."/>
            <person name="Dobhal S."/>
            <person name="Alvarez A."/>
            <person name="Arif M."/>
        </authorList>
    </citation>
    <scope>NUCLEOTIDE SEQUENCE [LARGE SCALE GENOMIC DNA]</scope>
    <source>
        <strain evidence="10 11">A5586</strain>
    </source>
</reference>
<evidence type="ECO:0000256" key="6">
    <source>
        <dbReference type="ARBA" id="ARBA00023136"/>
    </source>
</evidence>
<dbReference type="Pfam" id="PF02743">
    <property type="entry name" value="dCache_1"/>
    <property type="match status" value="1"/>
</dbReference>
<dbReference type="InterPro" id="IPR000160">
    <property type="entry name" value="GGDEF_dom"/>
</dbReference>
<feature type="domain" description="GGDEF" evidence="9">
    <location>
        <begin position="391"/>
        <end position="521"/>
    </location>
</feature>
<evidence type="ECO:0000313" key="11">
    <source>
        <dbReference type="Proteomes" id="UP001302072"/>
    </source>
</evidence>
<dbReference type="InterPro" id="IPR043128">
    <property type="entry name" value="Rev_trsase/Diguanyl_cyclase"/>
</dbReference>
<dbReference type="InterPro" id="IPR033479">
    <property type="entry name" value="dCache_1"/>
</dbReference>
<dbReference type="CDD" id="cd01949">
    <property type="entry name" value="GGDEF"/>
    <property type="match status" value="1"/>
</dbReference>
<keyword evidence="5 8" id="KW-1133">Transmembrane helix</keyword>
<gene>
    <name evidence="10" type="ORF">PDM29_05200</name>
</gene>
<accession>A0ABY9YRX4</accession>
<evidence type="ECO:0000313" key="10">
    <source>
        <dbReference type="EMBL" id="WNH53681.1"/>
    </source>
</evidence>
<dbReference type="Gene3D" id="3.30.70.270">
    <property type="match status" value="1"/>
</dbReference>
<dbReference type="CDD" id="cd18774">
    <property type="entry name" value="PDC2_HK_sensor"/>
    <property type="match status" value="1"/>
</dbReference>
<evidence type="ECO:0000256" key="8">
    <source>
        <dbReference type="SAM" id="Phobius"/>
    </source>
</evidence>
<organism evidence="10 11">
    <name type="scientific">Stenotrophomonas oahuensis</name>
    <dbReference type="NCBI Taxonomy" id="3003271"/>
    <lineage>
        <taxon>Bacteria</taxon>
        <taxon>Pseudomonadati</taxon>
        <taxon>Pseudomonadota</taxon>
        <taxon>Gammaproteobacteria</taxon>
        <taxon>Lysobacterales</taxon>
        <taxon>Lysobacteraceae</taxon>
        <taxon>Stenotrophomonas</taxon>
    </lineage>
</organism>
<dbReference type="EC" id="2.7.7.65" evidence="2"/>